<name>A0AA35US51_LACSI</name>
<evidence type="ECO:0000313" key="1">
    <source>
        <dbReference type="EMBL" id="CAI9264071.1"/>
    </source>
</evidence>
<evidence type="ECO:0000313" key="2">
    <source>
        <dbReference type="Proteomes" id="UP001177003"/>
    </source>
</evidence>
<proteinExistence type="predicted"/>
<dbReference type="Proteomes" id="UP001177003">
    <property type="component" value="Chromosome 0"/>
</dbReference>
<sequence length="239" mass="27262">MPIGEVCKCFIREVGSYMWRDIAFDKDTWKEVSEAERVSLNNRIYTQYRGRKHTAKSRLTDFEWDVEVARVQAPDGTDLQLSSDVIDHFLTKKHQKRSAENKKCRKKQVVHNRGGTYSYGSACFKNISYNNVYLVNKKREFVDPLVEDQYNALVVEVALQTHHIADSGGDAHYINWIVIFEKVLGARRGHVRGIRPKPPSTAGCFSSNPAFVMAIGNIICSFKNQVNNEENKDGKGEDT</sequence>
<protein>
    <submittedName>
        <fullName evidence="1">Uncharacterized protein</fullName>
    </submittedName>
</protein>
<organism evidence="1 2">
    <name type="scientific">Lactuca saligna</name>
    <name type="common">Willowleaf lettuce</name>
    <dbReference type="NCBI Taxonomy" id="75948"/>
    <lineage>
        <taxon>Eukaryota</taxon>
        <taxon>Viridiplantae</taxon>
        <taxon>Streptophyta</taxon>
        <taxon>Embryophyta</taxon>
        <taxon>Tracheophyta</taxon>
        <taxon>Spermatophyta</taxon>
        <taxon>Magnoliopsida</taxon>
        <taxon>eudicotyledons</taxon>
        <taxon>Gunneridae</taxon>
        <taxon>Pentapetalae</taxon>
        <taxon>asterids</taxon>
        <taxon>campanulids</taxon>
        <taxon>Asterales</taxon>
        <taxon>Asteraceae</taxon>
        <taxon>Cichorioideae</taxon>
        <taxon>Cichorieae</taxon>
        <taxon>Lactucinae</taxon>
        <taxon>Lactuca</taxon>
    </lineage>
</organism>
<dbReference type="AlphaFoldDB" id="A0AA35US51"/>
<accession>A0AA35US51</accession>
<keyword evidence="2" id="KW-1185">Reference proteome</keyword>
<reference evidence="1" key="1">
    <citation type="submission" date="2023-04" db="EMBL/GenBank/DDBJ databases">
        <authorList>
            <person name="Vijverberg K."/>
            <person name="Xiong W."/>
            <person name="Schranz E."/>
        </authorList>
    </citation>
    <scope>NUCLEOTIDE SEQUENCE</scope>
</reference>
<dbReference type="EMBL" id="OX465086">
    <property type="protein sequence ID" value="CAI9264071.1"/>
    <property type="molecule type" value="Genomic_DNA"/>
</dbReference>
<gene>
    <name evidence="1" type="ORF">LSALG_LOCUS4735</name>
</gene>